<proteinExistence type="predicted"/>
<dbReference type="Proteomes" id="UP000005850">
    <property type="component" value="Chromosome"/>
</dbReference>
<dbReference type="KEGG" id="blr:BRLA_c015380"/>
<organism evidence="1 2">
    <name type="scientific">Brevibacillus laterosporus LMG 15441</name>
    <dbReference type="NCBI Taxonomy" id="1042163"/>
    <lineage>
        <taxon>Bacteria</taxon>
        <taxon>Bacillati</taxon>
        <taxon>Bacillota</taxon>
        <taxon>Bacilli</taxon>
        <taxon>Bacillales</taxon>
        <taxon>Paenibacillaceae</taxon>
        <taxon>Brevibacillus</taxon>
    </lineage>
</organism>
<name>A0A075R334_BRELA</name>
<dbReference type="AlphaFoldDB" id="A0A075R334"/>
<dbReference type="STRING" id="1042163.BRLA_c015380"/>
<evidence type="ECO:0000313" key="2">
    <source>
        <dbReference type="Proteomes" id="UP000005850"/>
    </source>
</evidence>
<protein>
    <submittedName>
        <fullName evidence="1">Uncharacterized protein</fullName>
    </submittedName>
</protein>
<dbReference type="HOGENOM" id="CLU_2680476_0_0_9"/>
<accession>A0A075R334</accession>
<dbReference type="RefSeq" id="WP_041752007.1">
    <property type="nucleotide sequence ID" value="NZ_CP007806.1"/>
</dbReference>
<sequence length="74" mass="8933">MIKKRTLWMAVNSVYRERQLQIAQEHSRQSIYTFHTKELRKERKMIIKQFDSEKKHNVLLALMLKAEDISEEAS</sequence>
<dbReference type="EMBL" id="CP007806">
    <property type="protein sequence ID" value="AIG25866.1"/>
    <property type="molecule type" value="Genomic_DNA"/>
</dbReference>
<keyword evidence="2" id="KW-1185">Reference proteome</keyword>
<evidence type="ECO:0000313" key="1">
    <source>
        <dbReference type="EMBL" id="AIG25866.1"/>
    </source>
</evidence>
<reference evidence="1 2" key="1">
    <citation type="journal article" date="2011" name="J. Bacteriol.">
        <title>Genome sequence of Brevibacillus laterosporus LMG 15441, a pathogen of invertebrates.</title>
        <authorList>
            <person name="Djukic M."/>
            <person name="Poehlein A."/>
            <person name="Thurmer A."/>
            <person name="Daniel R."/>
        </authorList>
    </citation>
    <scope>NUCLEOTIDE SEQUENCE [LARGE SCALE GENOMIC DNA]</scope>
    <source>
        <strain evidence="1 2">LMG 15441</strain>
    </source>
</reference>
<gene>
    <name evidence="1" type="ORF">BRLA_c015380</name>
</gene>